<reference evidence="1" key="1">
    <citation type="journal article" date="2018" name="PLoS Negl. Trop. Dis.">
        <title>Sialome diversity of ticks revealed by RNAseq of single tick salivary glands.</title>
        <authorList>
            <person name="Perner J."/>
            <person name="Kropackova S."/>
            <person name="Kopacek P."/>
            <person name="Ribeiro J.M."/>
        </authorList>
    </citation>
    <scope>NUCLEOTIDE SEQUENCE</scope>
    <source>
        <strain evidence="1">Siblings of single egg batch collected in Ceske Budejovice</strain>
        <tissue evidence="1">Salivary glands</tissue>
    </source>
</reference>
<organism evidence="1">
    <name type="scientific">Ixodes ricinus</name>
    <name type="common">Common tick</name>
    <name type="synonym">Acarus ricinus</name>
    <dbReference type="NCBI Taxonomy" id="34613"/>
    <lineage>
        <taxon>Eukaryota</taxon>
        <taxon>Metazoa</taxon>
        <taxon>Ecdysozoa</taxon>
        <taxon>Arthropoda</taxon>
        <taxon>Chelicerata</taxon>
        <taxon>Arachnida</taxon>
        <taxon>Acari</taxon>
        <taxon>Parasitiformes</taxon>
        <taxon>Ixodida</taxon>
        <taxon>Ixodoidea</taxon>
        <taxon>Ixodidae</taxon>
        <taxon>Ixodinae</taxon>
        <taxon>Ixodes</taxon>
    </lineage>
</organism>
<name>A0A147BLQ5_IXORI</name>
<proteinExistence type="predicted"/>
<feature type="non-terminal residue" evidence="1">
    <location>
        <position position="106"/>
    </location>
</feature>
<sequence length="106" mass="12133">TYILKRAASHLHTWADTHAGARARTHAHTHARIYANTQNTYTDTLLRWLKAERGHMHAEARPTNMQVHKTRSCIGRGSVQASRCEGHASCFEPRFFPRGSQKKKKK</sequence>
<dbReference type="AlphaFoldDB" id="A0A147BLQ5"/>
<feature type="non-terminal residue" evidence="1">
    <location>
        <position position="1"/>
    </location>
</feature>
<evidence type="ECO:0000313" key="1">
    <source>
        <dbReference type="EMBL" id="JAR91727.1"/>
    </source>
</evidence>
<accession>A0A147BLQ5</accession>
<dbReference type="EMBL" id="GEGO01003677">
    <property type="protein sequence ID" value="JAR91727.1"/>
    <property type="molecule type" value="Transcribed_RNA"/>
</dbReference>
<protein>
    <submittedName>
        <fullName evidence="1">Uncharacterized protein</fullName>
    </submittedName>
</protein>